<dbReference type="Proteomes" id="UP000261540">
    <property type="component" value="Unplaced"/>
</dbReference>
<dbReference type="PROSITE" id="PS50188">
    <property type="entry name" value="B302_SPRY"/>
    <property type="match status" value="1"/>
</dbReference>
<evidence type="ECO:0000313" key="4">
    <source>
        <dbReference type="Ensembl" id="ENSPKIP00000010578.1"/>
    </source>
</evidence>
<dbReference type="InterPro" id="IPR001870">
    <property type="entry name" value="B30.2/SPRY"/>
</dbReference>
<reference evidence="4" key="2">
    <citation type="submission" date="2025-09" db="UniProtKB">
        <authorList>
            <consortium name="Ensembl"/>
        </authorList>
    </citation>
    <scope>IDENTIFICATION</scope>
</reference>
<organism evidence="4 5">
    <name type="scientific">Paramormyrops kingsleyae</name>
    <dbReference type="NCBI Taxonomy" id="1676925"/>
    <lineage>
        <taxon>Eukaryota</taxon>
        <taxon>Metazoa</taxon>
        <taxon>Chordata</taxon>
        <taxon>Craniata</taxon>
        <taxon>Vertebrata</taxon>
        <taxon>Euteleostomi</taxon>
        <taxon>Actinopterygii</taxon>
        <taxon>Neopterygii</taxon>
        <taxon>Teleostei</taxon>
        <taxon>Osteoglossocephala</taxon>
        <taxon>Osteoglossomorpha</taxon>
        <taxon>Osteoglossiformes</taxon>
        <taxon>Mormyridae</taxon>
        <taxon>Paramormyrops</taxon>
    </lineage>
</organism>
<reference evidence="4" key="1">
    <citation type="submission" date="2025-08" db="UniProtKB">
        <authorList>
            <consortium name="Ensembl"/>
        </authorList>
    </citation>
    <scope>IDENTIFICATION</scope>
</reference>
<dbReference type="SMART" id="SM00368">
    <property type="entry name" value="LRR_RI"/>
    <property type="match status" value="3"/>
</dbReference>
<dbReference type="Gene3D" id="3.80.10.10">
    <property type="entry name" value="Ribonuclease Inhibitor"/>
    <property type="match status" value="1"/>
</dbReference>
<dbReference type="Pfam" id="PF13516">
    <property type="entry name" value="LRR_6"/>
    <property type="match status" value="3"/>
</dbReference>
<dbReference type="InterPro" id="IPR051261">
    <property type="entry name" value="NLR"/>
</dbReference>
<evidence type="ECO:0000313" key="5">
    <source>
        <dbReference type="Proteomes" id="UP000261540"/>
    </source>
</evidence>
<name>A0A3B3QWT2_9TELE</name>
<dbReference type="Gene3D" id="2.60.120.920">
    <property type="match status" value="1"/>
</dbReference>
<dbReference type="CDD" id="cd16040">
    <property type="entry name" value="SPRY_PRY_SNTX"/>
    <property type="match status" value="1"/>
</dbReference>
<evidence type="ECO:0000256" key="2">
    <source>
        <dbReference type="ARBA" id="ARBA00022737"/>
    </source>
</evidence>
<dbReference type="Ensembl" id="ENSPKIT00000034712.1">
    <property type="protein sequence ID" value="ENSPKIP00000010578.1"/>
    <property type="gene ID" value="ENSPKIG00000025246.1"/>
</dbReference>
<keyword evidence="1" id="KW-0433">Leucine-rich repeat</keyword>
<dbReference type="InterPro" id="IPR001611">
    <property type="entry name" value="Leu-rich_rpt"/>
</dbReference>
<dbReference type="SUPFAM" id="SSF52047">
    <property type="entry name" value="RNI-like"/>
    <property type="match status" value="1"/>
</dbReference>
<dbReference type="GeneTree" id="ENSGT00940000162312"/>
<dbReference type="InterPro" id="IPR013320">
    <property type="entry name" value="ConA-like_dom_sf"/>
</dbReference>
<dbReference type="SMART" id="SM00589">
    <property type="entry name" value="PRY"/>
    <property type="match status" value="1"/>
</dbReference>
<dbReference type="SUPFAM" id="SSF49899">
    <property type="entry name" value="Concanavalin A-like lectins/glucanases"/>
    <property type="match status" value="1"/>
</dbReference>
<sequence>GQRVGWCELTEKCCEVLATALRSNSLPLRELDLSDNDLQDSGVKLLSAGLGDSHCKLEILRLSGCRVTEEGCSSLASALRSNPSYLRELDLNYNHPGDSGVKLLSAVLEDSSCKLEKLKYLCMYLTLDPNTANKRLSLSGENRKVTEGAEQPYPDHPERFDWCPQVLCRESLTGRCYWEAEWDGDGADMGVTYKGIWRKGEWDCVLGYTDKSWSLCCNPDSYSVCHNEKLTLIPIEPSGSRRIGMYLDWGAGALSFYRVSSDGLTLLHRFTSSFTEPLYPGFRVYGDSSVSL</sequence>
<dbReference type="Pfam" id="PF00622">
    <property type="entry name" value="SPRY"/>
    <property type="match status" value="1"/>
</dbReference>
<protein>
    <recommendedName>
        <fullName evidence="3">B30.2/SPRY domain-containing protein</fullName>
    </recommendedName>
</protein>
<keyword evidence="2" id="KW-0677">Repeat</keyword>
<dbReference type="InterPro" id="IPR003877">
    <property type="entry name" value="SPRY_dom"/>
</dbReference>
<dbReference type="InterPro" id="IPR032675">
    <property type="entry name" value="LRR_dom_sf"/>
</dbReference>
<keyword evidence="5" id="KW-1185">Reference proteome</keyword>
<dbReference type="InterPro" id="IPR003879">
    <property type="entry name" value="Butyrophylin_SPRY"/>
</dbReference>
<dbReference type="Pfam" id="PF13765">
    <property type="entry name" value="PRY"/>
    <property type="match status" value="1"/>
</dbReference>
<dbReference type="PANTHER" id="PTHR24106">
    <property type="entry name" value="NACHT, LRR AND CARD DOMAINS-CONTAINING"/>
    <property type="match status" value="1"/>
</dbReference>
<evidence type="ECO:0000256" key="1">
    <source>
        <dbReference type="ARBA" id="ARBA00022614"/>
    </source>
</evidence>
<dbReference type="AlphaFoldDB" id="A0A3B3QWT2"/>
<evidence type="ECO:0000259" key="3">
    <source>
        <dbReference type="PROSITE" id="PS50188"/>
    </source>
</evidence>
<proteinExistence type="predicted"/>
<feature type="domain" description="B30.2/SPRY" evidence="3">
    <location>
        <begin position="105"/>
        <end position="292"/>
    </location>
</feature>
<dbReference type="InterPro" id="IPR043136">
    <property type="entry name" value="B30.2/SPRY_sf"/>
</dbReference>
<dbReference type="PRINTS" id="PR01407">
    <property type="entry name" value="BUTYPHLNCDUF"/>
</dbReference>
<dbReference type="SMART" id="SM00449">
    <property type="entry name" value="SPRY"/>
    <property type="match status" value="1"/>
</dbReference>
<dbReference type="InterPro" id="IPR006574">
    <property type="entry name" value="PRY"/>
</dbReference>
<accession>A0A3B3QWT2</accession>